<dbReference type="Proteomes" id="UP001596113">
    <property type="component" value="Unassembled WGS sequence"/>
</dbReference>
<proteinExistence type="predicted"/>
<name>A0ABW0HJK0_9BACL</name>
<evidence type="ECO:0000313" key="2">
    <source>
        <dbReference type="Proteomes" id="UP001596113"/>
    </source>
</evidence>
<dbReference type="EMBL" id="JBHSMI010000002">
    <property type="protein sequence ID" value="MFC5401380.1"/>
    <property type="molecule type" value="Genomic_DNA"/>
</dbReference>
<gene>
    <name evidence="1" type="ORF">ACFPOF_01420</name>
</gene>
<keyword evidence="2" id="KW-1185">Reference proteome</keyword>
<accession>A0ABW0HJK0</accession>
<dbReference type="RefSeq" id="WP_378128877.1">
    <property type="nucleotide sequence ID" value="NZ_JBHSMI010000002.1"/>
</dbReference>
<sequence length="55" mass="5909">MEKTISIHGANPGDVLADDVITATGSIAMLSGVTLTREMLDHLKQLGVYTLIIRK</sequence>
<evidence type="ECO:0000313" key="1">
    <source>
        <dbReference type="EMBL" id="MFC5401380.1"/>
    </source>
</evidence>
<organism evidence="1 2">
    <name type="scientific">Cohnella soli</name>
    <dbReference type="NCBI Taxonomy" id="425005"/>
    <lineage>
        <taxon>Bacteria</taxon>
        <taxon>Bacillati</taxon>
        <taxon>Bacillota</taxon>
        <taxon>Bacilli</taxon>
        <taxon>Bacillales</taxon>
        <taxon>Paenibacillaceae</taxon>
        <taxon>Cohnella</taxon>
    </lineage>
</organism>
<reference evidence="2" key="1">
    <citation type="journal article" date="2019" name="Int. J. Syst. Evol. Microbiol.">
        <title>The Global Catalogue of Microorganisms (GCM) 10K type strain sequencing project: providing services to taxonomists for standard genome sequencing and annotation.</title>
        <authorList>
            <consortium name="The Broad Institute Genomics Platform"/>
            <consortium name="The Broad Institute Genome Sequencing Center for Infectious Disease"/>
            <person name="Wu L."/>
            <person name="Ma J."/>
        </authorList>
    </citation>
    <scope>NUCLEOTIDE SEQUENCE [LARGE SCALE GENOMIC DNA]</scope>
    <source>
        <strain evidence="2">CGMCC 1.18575</strain>
    </source>
</reference>
<protein>
    <submittedName>
        <fullName evidence="1">Uncharacterized protein</fullName>
    </submittedName>
</protein>
<comment type="caution">
    <text evidence="1">The sequence shown here is derived from an EMBL/GenBank/DDBJ whole genome shotgun (WGS) entry which is preliminary data.</text>
</comment>